<dbReference type="GO" id="GO:0016301">
    <property type="term" value="F:kinase activity"/>
    <property type="evidence" value="ECO:0007669"/>
    <property type="project" value="UniProtKB-KW"/>
</dbReference>
<sequence length="134" mass="14797">MIAENMQVKDVMTRGVVTVPMESNAVEIARTMADNNVSAIVAIEENGETFGVISDVDILRKMKDKNWEISSVEDIMSDSVETISPSSTVHDAADLMVDKKVHRLIVMSEETVGASYRPIGILSARDIIKQLFQK</sequence>
<name>A0A099T2C0_METMT</name>
<keyword evidence="6" id="KW-0418">Kinase</keyword>
<dbReference type="SUPFAM" id="SSF54631">
    <property type="entry name" value="CBS-domain pair"/>
    <property type="match status" value="1"/>
</dbReference>
<keyword evidence="1" id="KW-0028">Amino-acid biosynthesis</keyword>
<dbReference type="SMART" id="SM00116">
    <property type="entry name" value="CBS"/>
    <property type="match status" value="2"/>
</dbReference>
<evidence type="ECO:0000313" key="6">
    <source>
        <dbReference type="EMBL" id="KGK99029.1"/>
    </source>
</evidence>
<keyword evidence="7" id="KW-1185">Reference proteome</keyword>
<evidence type="ECO:0000256" key="2">
    <source>
        <dbReference type="ARBA" id="ARBA00023122"/>
    </source>
</evidence>
<evidence type="ECO:0000256" key="1">
    <source>
        <dbReference type="ARBA" id="ARBA00022605"/>
    </source>
</evidence>
<organism evidence="6 7">
    <name type="scientific">Methanococcoides methylutens</name>
    <dbReference type="NCBI Taxonomy" id="2226"/>
    <lineage>
        <taxon>Archaea</taxon>
        <taxon>Methanobacteriati</taxon>
        <taxon>Methanobacteriota</taxon>
        <taxon>Stenosarchaea group</taxon>
        <taxon>Methanomicrobia</taxon>
        <taxon>Methanosarcinales</taxon>
        <taxon>Methanosarcinaceae</taxon>
        <taxon>Methanococcoides</taxon>
    </lineage>
</organism>
<dbReference type="InterPro" id="IPR000644">
    <property type="entry name" value="CBS_dom"/>
</dbReference>
<keyword evidence="2 4" id="KW-0129">CBS domain</keyword>
<dbReference type="InterPro" id="IPR051257">
    <property type="entry name" value="Diverse_CBS-Domain"/>
</dbReference>
<gene>
    <name evidence="6" type="ORF">LI82_03065</name>
</gene>
<dbReference type="Pfam" id="PF00571">
    <property type="entry name" value="CBS"/>
    <property type="match status" value="2"/>
</dbReference>
<dbReference type="InterPro" id="IPR046342">
    <property type="entry name" value="CBS_dom_sf"/>
</dbReference>
<dbReference type="PANTHER" id="PTHR43080">
    <property type="entry name" value="CBS DOMAIN-CONTAINING PROTEIN CBSX3, MITOCHONDRIAL"/>
    <property type="match status" value="1"/>
</dbReference>
<dbReference type="Gene3D" id="3.10.580.10">
    <property type="entry name" value="CBS-domain"/>
    <property type="match status" value="1"/>
</dbReference>
<proteinExistence type="predicted"/>
<dbReference type="GeneID" id="69201403"/>
<evidence type="ECO:0000256" key="4">
    <source>
        <dbReference type="PROSITE-ProRule" id="PRU00703"/>
    </source>
</evidence>
<evidence type="ECO:0000256" key="3">
    <source>
        <dbReference type="ARBA" id="ARBA00023167"/>
    </source>
</evidence>
<comment type="caution">
    <text evidence="6">The sequence shown here is derived from an EMBL/GenBank/DDBJ whole genome shotgun (WGS) entry which is preliminary data.</text>
</comment>
<dbReference type="GO" id="GO:0009086">
    <property type="term" value="P:methionine biosynthetic process"/>
    <property type="evidence" value="ECO:0007669"/>
    <property type="project" value="UniProtKB-KW"/>
</dbReference>
<reference evidence="6 7" key="1">
    <citation type="submission" date="2014-09" db="EMBL/GenBank/DDBJ databases">
        <title>Draft genome sequence of an obligately methylotrophic methanogen, Methanococcoides methylutens, isolated from marine sediment.</title>
        <authorList>
            <person name="Guan Y."/>
            <person name="Ngugi D.K."/>
            <person name="Blom J."/>
            <person name="Ali S."/>
            <person name="Ferry J.G."/>
            <person name="Stingl U."/>
        </authorList>
    </citation>
    <scope>NUCLEOTIDE SEQUENCE [LARGE SCALE GENOMIC DNA]</scope>
    <source>
        <strain evidence="6 7">DSM 2657</strain>
    </source>
</reference>
<feature type="domain" description="CBS" evidence="5">
    <location>
        <begin position="76"/>
        <end position="134"/>
    </location>
</feature>
<feature type="domain" description="CBS" evidence="5">
    <location>
        <begin position="12"/>
        <end position="69"/>
    </location>
</feature>
<keyword evidence="6" id="KW-0808">Transferase</keyword>
<accession>A0A099T2C0</accession>
<dbReference type="PROSITE" id="PS51371">
    <property type="entry name" value="CBS"/>
    <property type="match status" value="2"/>
</dbReference>
<evidence type="ECO:0000313" key="7">
    <source>
        <dbReference type="Proteomes" id="UP000029859"/>
    </source>
</evidence>
<protein>
    <submittedName>
        <fullName evidence="6">Histidine kinase</fullName>
    </submittedName>
</protein>
<evidence type="ECO:0000259" key="5">
    <source>
        <dbReference type="PROSITE" id="PS51371"/>
    </source>
</evidence>
<dbReference type="Proteomes" id="UP000029859">
    <property type="component" value="Unassembled WGS sequence"/>
</dbReference>
<dbReference type="AlphaFoldDB" id="A0A099T2C0"/>
<keyword evidence="3" id="KW-0486">Methionine biosynthesis</keyword>
<dbReference type="PANTHER" id="PTHR43080:SF2">
    <property type="entry name" value="CBS DOMAIN-CONTAINING PROTEIN"/>
    <property type="match status" value="1"/>
</dbReference>
<dbReference type="EMBL" id="JRHO01000009">
    <property type="protein sequence ID" value="KGK99029.1"/>
    <property type="molecule type" value="Genomic_DNA"/>
</dbReference>
<dbReference type="RefSeq" id="WP_048193457.1">
    <property type="nucleotide sequence ID" value="NZ_CAAGSM010000002.1"/>
</dbReference>